<dbReference type="PROSITE" id="PS50894">
    <property type="entry name" value="HPT"/>
    <property type="match status" value="1"/>
</dbReference>
<reference evidence="4" key="1">
    <citation type="journal article" date="2019" name="Int. J. Syst. Evol. Microbiol.">
        <title>The Global Catalogue of Microorganisms (GCM) 10K type strain sequencing project: providing services to taxonomists for standard genome sequencing and annotation.</title>
        <authorList>
            <consortium name="The Broad Institute Genomics Platform"/>
            <consortium name="The Broad Institute Genome Sequencing Center for Infectious Disease"/>
            <person name="Wu L."/>
            <person name="Ma J."/>
        </authorList>
    </citation>
    <scope>NUCLEOTIDE SEQUENCE [LARGE SCALE GENOMIC DNA]</scope>
    <source>
        <strain evidence="4">KCTC 42805</strain>
    </source>
</reference>
<name>A0ABW5MCH9_9BACT</name>
<feature type="modified residue" description="Phosphohistidine" evidence="1">
    <location>
        <position position="61"/>
    </location>
</feature>
<protein>
    <submittedName>
        <fullName evidence="3">Hpt domain-containing protein</fullName>
    </submittedName>
</protein>
<dbReference type="Proteomes" id="UP001597469">
    <property type="component" value="Unassembled WGS sequence"/>
</dbReference>
<dbReference type="InterPro" id="IPR036641">
    <property type="entry name" value="HPT_dom_sf"/>
</dbReference>
<keyword evidence="4" id="KW-1185">Reference proteome</keyword>
<keyword evidence="1" id="KW-0597">Phosphoprotein</keyword>
<sequence length="126" mass="14774">MVAKHLAQPLDRERLLDLYGDDTAYAADMFETFLHDVVPQFDSFNPLIQEQRWMDVYQLAHKLKPTLGLVGLSDLEAVMNDIESSAASPDPFQVQRMWHDFRANFTERIPIVYAEWQRYLRKQTSL</sequence>
<dbReference type="InterPro" id="IPR008207">
    <property type="entry name" value="Sig_transdc_His_kin_Hpt_dom"/>
</dbReference>
<dbReference type="Pfam" id="PF01627">
    <property type="entry name" value="Hpt"/>
    <property type="match status" value="1"/>
</dbReference>
<dbReference type="RefSeq" id="WP_381528040.1">
    <property type="nucleotide sequence ID" value="NZ_JBHULN010000027.1"/>
</dbReference>
<comment type="caution">
    <text evidence="3">The sequence shown here is derived from an EMBL/GenBank/DDBJ whole genome shotgun (WGS) entry which is preliminary data.</text>
</comment>
<dbReference type="EMBL" id="JBHULN010000027">
    <property type="protein sequence ID" value="MFD2574389.1"/>
    <property type="molecule type" value="Genomic_DNA"/>
</dbReference>
<evidence type="ECO:0000259" key="2">
    <source>
        <dbReference type="PROSITE" id="PS50894"/>
    </source>
</evidence>
<evidence type="ECO:0000313" key="4">
    <source>
        <dbReference type="Proteomes" id="UP001597469"/>
    </source>
</evidence>
<dbReference type="SUPFAM" id="SSF47226">
    <property type="entry name" value="Histidine-containing phosphotransfer domain, HPT domain"/>
    <property type="match status" value="1"/>
</dbReference>
<accession>A0ABW5MCH9</accession>
<gene>
    <name evidence="3" type="ORF">ACFSUS_27390</name>
</gene>
<evidence type="ECO:0000256" key="1">
    <source>
        <dbReference type="PROSITE-ProRule" id="PRU00110"/>
    </source>
</evidence>
<proteinExistence type="predicted"/>
<feature type="domain" description="HPt" evidence="2">
    <location>
        <begin position="22"/>
        <end position="123"/>
    </location>
</feature>
<dbReference type="Gene3D" id="1.20.120.160">
    <property type="entry name" value="HPT domain"/>
    <property type="match status" value="1"/>
</dbReference>
<evidence type="ECO:0000313" key="3">
    <source>
        <dbReference type="EMBL" id="MFD2574389.1"/>
    </source>
</evidence>
<organism evidence="3 4">
    <name type="scientific">Spirosoma soli</name>
    <dbReference type="NCBI Taxonomy" id="1770529"/>
    <lineage>
        <taxon>Bacteria</taxon>
        <taxon>Pseudomonadati</taxon>
        <taxon>Bacteroidota</taxon>
        <taxon>Cytophagia</taxon>
        <taxon>Cytophagales</taxon>
        <taxon>Cytophagaceae</taxon>
        <taxon>Spirosoma</taxon>
    </lineage>
</organism>